<comment type="caution">
    <text evidence="2">The sequence shown here is derived from an EMBL/GenBank/DDBJ whole genome shotgun (WGS) entry which is preliminary data.</text>
</comment>
<accession>A0A9Q3DVC2</accession>
<feature type="compositionally biased region" description="Basic and acidic residues" evidence="1">
    <location>
        <begin position="7"/>
        <end position="19"/>
    </location>
</feature>
<dbReference type="Proteomes" id="UP000765509">
    <property type="component" value="Unassembled WGS sequence"/>
</dbReference>
<dbReference type="OrthoDB" id="2518431at2759"/>
<name>A0A9Q3DVC2_9BASI</name>
<dbReference type="AlphaFoldDB" id="A0A9Q3DVC2"/>
<organism evidence="2 3">
    <name type="scientific">Austropuccinia psidii MF-1</name>
    <dbReference type="NCBI Taxonomy" id="1389203"/>
    <lineage>
        <taxon>Eukaryota</taxon>
        <taxon>Fungi</taxon>
        <taxon>Dikarya</taxon>
        <taxon>Basidiomycota</taxon>
        <taxon>Pucciniomycotina</taxon>
        <taxon>Pucciniomycetes</taxon>
        <taxon>Pucciniales</taxon>
        <taxon>Sphaerophragmiaceae</taxon>
        <taxon>Austropuccinia</taxon>
    </lineage>
</organism>
<evidence type="ECO:0000313" key="2">
    <source>
        <dbReference type="EMBL" id="MBW0508473.1"/>
    </source>
</evidence>
<dbReference type="EMBL" id="AVOT02020342">
    <property type="protein sequence ID" value="MBW0508473.1"/>
    <property type="molecule type" value="Genomic_DNA"/>
</dbReference>
<reference evidence="2" key="1">
    <citation type="submission" date="2021-03" db="EMBL/GenBank/DDBJ databases">
        <title>Draft genome sequence of rust myrtle Austropuccinia psidii MF-1, a brazilian biotype.</title>
        <authorList>
            <person name="Quecine M.C."/>
            <person name="Pachon D.M.R."/>
            <person name="Bonatelli M.L."/>
            <person name="Correr F.H."/>
            <person name="Franceschini L.M."/>
            <person name="Leite T.F."/>
            <person name="Margarido G.R.A."/>
            <person name="Almeida C.A."/>
            <person name="Ferrarezi J.A."/>
            <person name="Labate C.A."/>
        </authorList>
    </citation>
    <scope>NUCLEOTIDE SEQUENCE</scope>
    <source>
        <strain evidence="2">MF-1</strain>
    </source>
</reference>
<keyword evidence="3" id="KW-1185">Reference proteome</keyword>
<evidence type="ECO:0000313" key="3">
    <source>
        <dbReference type="Proteomes" id="UP000765509"/>
    </source>
</evidence>
<evidence type="ECO:0000256" key="1">
    <source>
        <dbReference type="SAM" id="MobiDB-lite"/>
    </source>
</evidence>
<proteinExistence type="predicted"/>
<protein>
    <submittedName>
        <fullName evidence="2">Uncharacterized protein</fullName>
    </submittedName>
</protein>
<gene>
    <name evidence="2" type="ORF">O181_048188</name>
</gene>
<sequence>MFSSHELGIKVESLAHESNPDSPVLPESQPPSSQKPNFKSYEKEKTVEPCSPSEDAGKGYTIFSGEVEIISKEQIVSKITKSILRLEKIHNDSKSPDYVRQKIAAALSLLKMDLKRVEVGESVPEGSQVVIEVTGKQLGKITIINSTKNTNKKPHTFDAAKDARDQGYDMINVEVDHIDNEPPPTESPRYSMKQSMMKPLLPLLEIFKIFKKGRQLNMIQWDKI</sequence>
<feature type="region of interest" description="Disordered" evidence="1">
    <location>
        <begin position="1"/>
        <end position="55"/>
    </location>
</feature>